<sequence>MDNIKPTLFFIFAALIFWFVGPIIVKFQLRFHKKHNPNLVEKAPGIFKGMKIFFQVFSIICVLFAFIVLFGIKI</sequence>
<keyword evidence="1" id="KW-1133">Transmembrane helix</keyword>
<comment type="caution">
    <text evidence="2">The sequence shown here is derived from an EMBL/GenBank/DDBJ whole genome shotgun (WGS) entry which is preliminary data.</text>
</comment>
<proteinExistence type="predicted"/>
<evidence type="ECO:0008006" key="4">
    <source>
        <dbReference type="Google" id="ProtNLM"/>
    </source>
</evidence>
<feature type="transmembrane region" description="Helical" evidence="1">
    <location>
        <begin position="6"/>
        <end position="25"/>
    </location>
</feature>
<dbReference type="Proteomes" id="UP000248054">
    <property type="component" value="Unassembled WGS sequence"/>
</dbReference>
<evidence type="ECO:0000256" key="1">
    <source>
        <dbReference type="SAM" id="Phobius"/>
    </source>
</evidence>
<gene>
    <name evidence="2" type="ORF">DFQ11_1324</name>
</gene>
<name>A0A2V4WTK6_9FLAO</name>
<evidence type="ECO:0000313" key="3">
    <source>
        <dbReference type="Proteomes" id="UP000248054"/>
    </source>
</evidence>
<reference evidence="2 3" key="1">
    <citation type="submission" date="2018-06" db="EMBL/GenBank/DDBJ databases">
        <title>Genomic Encyclopedia of Type Strains, Phase III (KMG-III): the genomes of soil and plant-associated and newly described type strains.</title>
        <authorList>
            <person name="Whitman W."/>
        </authorList>
    </citation>
    <scope>NUCLEOTIDE SEQUENCE [LARGE SCALE GENOMIC DNA]</scope>
    <source>
        <strain evidence="2 3">CECT 7945</strain>
    </source>
</reference>
<dbReference type="EMBL" id="QJTD01000032">
    <property type="protein sequence ID" value="PYE78482.1"/>
    <property type="molecule type" value="Genomic_DNA"/>
</dbReference>
<accession>A0A2V4WTK6</accession>
<evidence type="ECO:0000313" key="2">
    <source>
        <dbReference type="EMBL" id="PYE78482.1"/>
    </source>
</evidence>
<keyword evidence="1" id="KW-0472">Membrane</keyword>
<protein>
    <recommendedName>
        <fullName evidence="4">Immunity protein 17 of polymorphic toxin system</fullName>
    </recommendedName>
</protein>
<organism evidence="2 3">
    <name type="scientific">Winogradskyella epiphytica</name>
    <dbReference type="NCBI Taxonomy" id="262005"/>
    <lineage>
        <taxon>Bacteria</taxon>
        <taxon>Pseudomonadati</taxon>
        <taxon>Bacteroidota</taxon>
        <taxon>Flavobacteriia</taxon>
        <taxon>Flavobacteriales</taxon>
        <taxon>Flavobacteriaceae</taxon>
        <taxon>Winogradskyella</taxon>
    </lineage>
</organism>
<keyword evidence="3" id="KW-1185">Reference proteome</keyword>
<keyword evidence="1" id="KW-0812">Transmembrane</keyword>
<feature type="transmembrane region" description="Helical" evidence="1">
    <location>
        <begin position="52"/>
        <end position="72"/>
    </location>
</feature>
<dbReference type="AlphaFoldDB" id="A0A2V4WTK6"/>